<dbReference type="AlphaFoldDB" id="A0AAV1VGP0"/>
<evidence type="ECO:0000256" key="2">
    <source>
        <dbReference type="ARBA" id="ARBA00022723"/>
    </source>
</evidence>
<dbReference type="GO" id="GO:0006508">
    <property type="term" value="P:proteolysis"/>
    <property type="evidence" value="ECO:0007669"/>
    <property type="project" value="UniProtKB-KW"/>
</dbReference>
<name>A0AAV1VGP0_9STRA</name>
<dbReference type="InterPro" id="IPR036397">
    <property type="entry name" value="RNaseH_sf"/>
</dbReference>
<proteinExistence type="predicted"/>
<dbReference type="SUPFAM" id="SSF53098">
    <property type="entry name" value="Ribonuclease H-like"/>
    <property type="match status" value="1"/>
</dbReference>
<accession>A0AAV1VGP0</accession>
<dbReference type="PROSITE" id="PS50994">
    <property type="entry name" value="INTEGRASE"/>
    <property type="match status" value="1"/>
</dbReference>
<keyword evidence="3" id="KW-0064">Aspartyl protease</keyword>
<dbReference type="Pfam" id="PF07727">
    <property type="entry name" value="RVT_2"/>
    <property type="match status" value="2"/>
</dbReference>
<evidence type="ECO:0000313" key="7">
    <source>
        <dbReference type="EMBL" id="CAK7945352.1"/>
    </source>
</evidence>
<dbReference type="SUPFAM" id="SSF56672">
    <property type="entry name" value="DNA/RNA polymerases"/>
    <property type="match status" value="1"/>
</dbReference>
<evidence type="ECO:0000256" key="3">
    <source>
        <dbReference type="ARBA" id="ARBA00022750"/>
    </source>
</evidence>
<dbReference type="PANTHER" id="PTHR42648">
    <property type="entry name" value="TRANSPOSASE, PUTATIVE-RELATED"/>
    <property type="match status" value="1"/>
</dbReference>
<dbReference type="EMBL" id="CAKLBY020000327">
    <property type="protein sequence ID" value="CAK7945352.1"/>
    <property type="molecule type" value="Genomic_DNA"/>
</dbReference>
<comment type="caution">
    <text evidence="7">The sequence shown here is derived from an EMBL/GenBank/DDBJ whole genome shotgun (WGS) entry which is preliminary data.</text>
</comment>
<keyword evidence="2" id="KW-0479">Metal-binding</keyword>
<evidence type="ECO:0000256" key="1">
    <source>
        <dbReference type="ARBA" id="ARBA00022670"/>
    </source>
</evidence>
<dbReference type="Pfam" id="PF25597">
    <property type="entry name" value="SH3_retrovirus"/>
    <property type="match status" value="1"/>
</dbReference>
<dbReference type="InterPro" id="IPR054722">
    <property type="entry name" value="PolX-like_BBD"/>
</dbReference>
<dbReference type="PANTHER" id="PTHR42648:SF28">
    <property type="entry name" value="TRANSPOSON-ENCODED PROTEIN WITH RIBONUCLEASE H-LIKE AND RETROVIRUS ZINC FINGER-LIKE DOMAINS"/>
    <property type="match status" value="1"/>
</dbReference>
<dbReference type="GO" id="GO:0004190">
    <property type="term" value="F:aspartic-type endopeptidase activity"/>
    <property type="evidence" value="ECO:0007669"/>
    <property type="project" value="UniProtKB-KW"/>
</dbReference>
<evidence type="ECO:0000256" key="4">
    <source>
        <dbReference type="ARBA" id="ARBA00022801"/>
    </source>
</evidence>
<dbReference type="GO" id="GO:0015074">
    <property type="term" value="P:DNA integration"/>
    <property type="evidence" value="ECO:0007669"/>
    <property type="project" value="InterPro"/>
</dbReference>
<dbReference type="InterPro" id="IPR001584">
    <property type="entry name" value="Integrase_cat-core"/>
</dbReference>
<dbReference type="InterPro" id="IPR012337">
    <property type="entry name" value="RNaseH-like_sf"/>
</dbReference>
<organism evidence="7 8">
    <name type="scientific">Peronospora matthiolae</name>
    <dbReference type="NCBI Taxonomy" id="2874970"/>
    <lineage>
        <taxon>Eukaryota</taxon>
        <taxon>Sar</taxon>
        <taxon>Stramenopiles</taxon>
        <taxon>Oomycota</taxon>
        <taxon>Peronosporomycetes</taxon>
        <taxon>Peronosporales</taxon>
        <taxon>Peronosporaceae</taxon>
        <taxon>Peronospora</taxon>
    </lineage>
</organism>
<feature type="domain" description="Integrase catalytic" evidence="6">
    <location>
        <begin position="332"/>
        <end position="512"/>
    </location>
</feature>
<reference evidence="7" key="1">
    <citation type="submission" date="2024-01" db="EMBL/GenBank/DDBJ databases">
        <authorList>
            <person name="Webb A."/>
        </authorList>
    </citation>
    <scope>NUCLEOTIDE SEQUENCE</scope>
    <source>
        <strain evidence="7">Pm1</strain>
    </source>
</reference>
<dbReference type="GO" id="GO:0046872">
    <property type="term" value="F:metal ion binding"/>
    <property type="evidence" value="ECO:0007669"/>
    <property type="project" value="UniProtKB-KW"/>
</dbReference>
<protein>
    <recommendedName>
        <fullName evidence="6">Integrase catalytic domain-containing protein</fullName>
    </recommendedName>
</protein>
<dbReference type="InterPro" id="IPR057670">
    <property type="entry name" value="SH3_retrovirus"/>
</dbReference>
<dbReference type="Pfam" id="PF22936">
    <property type="entry name" value="Pol_BBD"/>
    <property type="match status" value="1"/>
</dbReference>
<dbReference type="InterPro" id="IPR043502">
    <property type="entry name" value="DNA/RNA_pol_sf"/>
</dbReference>
<feature type="region of interest" description="Disordered" evidence="5">
    <location>
        <begin position="584"/>
        <end position="642"/>
    </location>
</feature>
<keyword evidence="4" id="KW-0378">Hydrolase</keyword>
<dbReference type="GO" id="GO:0003676">
    <property type="term" value="F:nucleic acid binding"/>
    <property type="evidence" value="ECO:0007669"/>
    <property type="project" value="InterPro"/>
</dbReference>
<evidence type="ECO:0000256" key="5">
    <source>
        <dbReference type="SAM" id="MobiDB-lite"/>
    </source>
</evidence>
<dbReference type="Pfam" id="PF14223">
    <property type="entry name" value="Retrotran_gag_2"/>
    <property type="match status" value="2"/>
</dbReference>
<dbReference type="InterPro" id="IPR013103">
    <property type="entry name" value="RVT_2"/>
</dbReference>
<evidence type="ECO:0000313" key="8">
    <source>
        <dbReference type="Proteomes" id="UP001162060"/>
    </source>
</evidence>
<evidence type="ECO:0000259" key="6">
    <source>
        <dbReference type="PROSITE" id="PS50994"/>
    </source>
</evidence>
<dbReference type="Proteomes" id="UP001162060">
    <property type="component" value="Unassembled WGS sequence"/>
</dbReference>
<dbReference type="Gene3D" id="3.30.420.10">
    <property type="entry name" value="Ribonuclease H-like superfamily/Ribonuclease H"/>
    <property type="match status" value="1"/>
</dbReference>
<gene>
    <name evidence="7" type="ORF">PM001_LOCUS30502</name>
</gene>
<dbReference type="InterPro" id="IPR039537">
    <property type="entry name" value="Retrotran_Ty1/copia-like"/>
</dbReference>
<sequence>MEDEDVAICLLLSLPKSYENVVLNMEMSSTELRTQDVVRVLTNEHAKRQGEKGTTTATTVKAEDASKAFSAEREPYQCTYCGKVGHTVDRCWTKQKNEGRGARRGGNGRGRGANNVQWGHHDECNGYDRVAFAVSFECGVSTSKDVSGMWPVDSGATHHICHDKTKFASLAERNEGELLVADGNKVAIKGVGTIMEKVVLPNGEEREIEIKNALYVPSMSKNLLSVPQINSHGKFQVVFDGSKMYVTLKNSQQVVATADFVDGLYWLRTTQRSANVTTSGTSCADLHARMGHASVNVLRKMIATNMIKDVRVPLKSGGATTCQGCQQGKMVQKPFPSNRDKRSYDTFELLHLDICGPMEKDSLGGSKYLLLIIDEASGCMKGFCLRVKSESEDYIRKYITMVQTQFCKKVKFVRHDGAREFATNSLQLFYEDEGIEQQTTVPMLHHAKLDKCFWAELAMTVIYVKNRLPSPKVVHKTPFEIVYNLKPSVKHMRTFGCQTYILTPKENRLKWDPKARAGIFVGYEEVSKAYRVYDIEAGQVVISRDVNFEESTFGLQLPITDEDVDDLDFELLDLDDEELRQMEYKQTGKRKNRLNDEDTAPPRPRAVRQRPGLEESSAPENNSSRQEEDEETKDSGDSTPPVFWRASANAVEAAVNLSEPSTFEAAVSDPDQVHWRKAIHAELESMRLRGVFRAAKLPNGQRAIGTKWVFKIKRKADGSIEKYKARLVAKGFRQKYGIDYTETFSPVVNFPIRRNEEQVFCAIPEGIEVDEDFDCFELVKAIYGLKQASRVWNETFHEFVCSTGFQVSDFDPCLYLKITSGECVLLLVYVNDVLATGSSTELIMRTKSDLKARFEMTDSGKCAFVLGIQLVDNDNGSVKIHQFSTHTKHRSNEVLHISAKLSSIGAKMEDEDVAICLLCSLPKSYENVVLNLEMSSVELRTQDAVKELTSEYIKRQGNKETRRRR</sequence>
<keyword evidence="1" id="KW-0645">Protease</keyword>